<proteinExistence type="predicted"/>
<name>A0A0N9NAY4_YERPU</name>
<keyword evidence="1" id="KW-0614">Plasmid</keyword>
<dbReference type="EMBL" id="KT307967">
    <property type="protein sequence ID" value="ALG88389.1"/>
    <property type="molecule type" value="Genomic_DNA"/>
</dbReference>
<organism evidence="1">
    <name type="scientific">Yersinia pseudotuberculosis</name>
    <dbReference type="NCBI Taxonomy" id="633"/>
    <lineage>
        <taxon>Bacteria</taxon>
        <taxon>Pseudomonadati</taxon>
        <taxon>Pseudomonadota</taxon>
        <taxon>Gammaproteobacteria</taxon>
        <taxon>Enterobacterales</taxon>
        <taxon>Yersiniaceae</taxon>
        <taxon>Yersinia</taxon>
    </lineage>
</organism>
<geneLocation type="plasmid" evidence="1">
    <name>pYV2666</name>
</geneLocation>
<dbReference type="AlphaFoldDB" id="A0A0N9NAY4"/>
<protein>
    <submittedName>
        <fullName evidence="1">Uncharacterized protein</fullName>
    </submittedName>
</protein>
<sequence>MGNYMVSDEINRRNNLSDICYGHPIYVGCACINPNYINPQILRSRVNTARYFEQAAQFDHWPFCFQPCD</sequence>
<accession>A0A0N9NAY4</accession>
<evidence type="ECO:0000313" key="1">
    <source>
        <dbReference type="EMBL" id="ALG88389.1"/>
    </source>
</evidence>
<reference evidence="1" key="1">
    <citation type="submission" date="2015-07" db="EMBL/GenBank/DDBJ databases">
        <title>Yersinia pseudotuberculosis virulence plasmid from strain IP2666.</title>
        <authorList>
            <person name="Isberg R.R."/>
            <person name="Davis K.M."/>
            <person name="Kumamoto J.J."/>
        </authorList>
    </citation>
    <scope>NUCLEOTIDE SEQUENCE</scope>
    <source>
        <strain evidence="1">IP2666</strain>
        <plasmid evidence="1">pYV2666</plasmid>
    </source>
</reference>